<dbReference type="eggNOG" id="COG2165">
    <property type="taxonomic scope" value="Bacteria"/>
</dbReference>
<dbReference type="STRING" id="886293.Sinac_0230"/>
<name>L0D7Q1_SINAD</name>
<reference evidence="2 3" key="1">
    <citation type="submission" date="2012-02" db="EMBL/GenBank/DDBJ databases">
        <title>Complete sequence of chromosome of Singulisphaera acidiphila DSM 18658.</title>
        <authorList>
            <consortium name="US DOE Joint Genome Institute (JGI-PGF)"/>
            <person name="Lucas S."/>
            <person name="Copeland A."/>
            <person name="Lapidus A."/>
            <person name="Glavina del Rio T."/>
            <person name="Dalin E."/>
            <person name="Tice H."/>
            <person name="Bruce D."/>
            <person name="Goodwin L."/>
            <person name="Pitluck S."/>
            <person name="Peters L."/>
            <person name="Ovchinnikova G."/>
            <person name="Chertkov O."/>
            <person name="Kyrpides N."/>
            <person name="Mavromatis K."/>
            <person name="Ivanova N."/>
            <person name="Brettin T."/>
            <person name="Detter J.C."/>
            <person name="Han C."/>
            <person name="Larimer F."/>
            <person name="Land M."/>
            <person name="Hauser L."/>
            <person name="Markowitz V."/>
            <person name="Cheng J.-F."/>
            <person name="Hugenholtz P."/>
            <person name="Woyke T."/>
            <person name="Wu D."/>
            <person name="Tindall B."/>
            <person name="Pomrenke H."/>
            <person name="Brambilla E."/>
            <person name="Klenk H.-P."/>
            <person name="Eisen J.A."/>
        </authorList>
    </citation>
    <scope>NUCLEOTIDE SEQUENCE [LARGE SCALE GENOMIC DNA]</scope>
    <source>
        <strain evidence="3">ATCC BAA-1392 / DSM 18658 / VKM B-2454 / MOB10</strain>
    </source>
</reference>
<dbReference type="Gene3D" id="3.30.700.10">
    <property type="entry name" value="Glycoprotein, Type 4 Pilin"/>
    <property type="match status" value="1"/>
</dbReference>
<dbReference type="PANTHER" id="PTHR30093">
    <property type="entry name" value="GENERAL SECRETION PATHWAY PROTEIN G"/>
    <property type="match status" value="1"/>
</dbReference>
<dbReference type="AlphaFoldDB" id="L0D7Q1"/>
<evidence type="ECO:0000313" key="3">
    <source>
        <dbReference type="Proteomes" id="UP000010798"/>
    </source>
</evidence>
<protein>
    <submittedName>
        <fullName evidence="2">Prepilin-type N-terminal cleavage/methylation domain-containing protein</fullName>
    </submittedName>
</protein>
<dbReference type="InterPro" id="IPR011453">
    <property type="entry name" value="DUF1559"/>
</dbReference>
<dbReference type="InterPro" id="IPR045584">
    <property type="entry name" value="Pilin-like"/>
</dbReference>
<proteinExistence type="predicted"/>
<dbReference type="Pfam" id="PF07963">
    <property type="entry name" value="N_methyl"/>
    <property type="match status" value="1"/>
</dbReference>
<feature type="domain" description="DUF1559" evidence="1">
    <location>
        <begin position="33"/>
        <end position="293"/>
    </location>
</feature>
<dbReference type="RefSeq" id="WP_015243866.1">
    <property type="nucleotide sequence ID" value="NC_019892.1"/>
</dbReference>
<dbReference type="PROSITE" id="PS00409">
    <property type="entry name" value="PROKAR_NTER_METHYL"/>
    <property type="match status" value="1"/>
</dbReference>
<accession>L0D7Q1</accession>
<gene>
    <name evidence="2" type="ordered locus">Sinac_0230</name>
</gene>
<keyword evidence="3" id="KW-1185">Reference proteome</keyword>
<dbReference type="InterPro" id="IPR012902">
    <property type="entry name" value="N_methyl_site"/>
</dbReference>
<dbReference type="EMBL" id="CP003364">
    <property type="protein sequence ID" value="AGA24681.1"/>
    <property type="molecule type" value="Genomic_DNA"/>
</dbReference>
<dbReference type="SUPFAM" id="SSF54523">
    <property type="entry name" value="Pili subunits"/>
    <property type="match status" value="1"/>
</dbReference>
<organism evidence="2 3">
    <name type="scientific">Singulisphaera acidiphila (strain ATCC BAA-1392 / DSM 18658 / VKM B-2454 / MOB10)</name>
    <dbReference type="NCBI Taxonomy" id="886293"/>
    <lineage>
        <taxon>Bacteria</taxon>
        <taxon>Pseudomonadati</taxon>
        <taxon>Planctomycetota</taxon>
        <taxon>Planctomycetia</taxon>
        <taxon>Isosphaerales</taxon>
        <taxon>Isosphaeraceae</taxon>
        <taxon>Singulisphaera</taxon>
    </lineage>
</organism>
<sequence>MPSPRRRGFTLIELLVVIAIIALLIALLLPAVQAAREAARRAQCVNNIKQIALAMHNYHDTNGCFPFALIQANDKYSCYTGILPFLEQAPLFAAYNTNVGPRDAANTTSSSTKIQTYLCPSMTLPYAKPDVANNDYLAPTSYATSNGDVYANLYSGRHLYGEPKGVIIGASTTNSGDSAPLTTVPCPPINVGSIKDGSSNTVFIGEQDYALKNDFFGSTTTRAGQLRGGQGVWAHGYPRGLNFSTWGKFNLHTVNDDVTSEENGIYSFRSQHPGGVNFAFSDGSIRFLKESVAKSIYRALSTRAGGEVVSADSY</sequence>
<dbReference type="Proteomes" id="UP000010798">
    <property type="component" value="Chromosome"/>
</dbReference>
<dbReference type="NCBIfam" id="TIGR02532">
    <property type="entry name" value="IV_pilin_GFxxxE"/>
    <property type="match status" value="1"/>
</dbReference>
<evidence type="ECO:0000259" key="1">
    <source>
        <dbReference type="Pfam" id="PF07596"/>
    </source>
</evidence>
<dbReference type="HOGENOM" id="CLU_041661_0_0_0"/>
<dbReference type="KEGG" id="saci:Sinac_0230"/>
<dbReference type="OrthoDB" id="263324at2"/>
<evidence type="ECO:0000313" key="2">
    <source>
        <dbReference type="EMBL" id="AGA24681.1"/>
    </source>
</evidence>
<dbReference type="Pfam" id="PF07596">
    <property type="entry name" value="SBP_bac_10"/>
    <property type="match status" value="1"/>
</dbReference>
<dbReference type="NCBIfam" id="TIGR04294">
    <property type="entry name" value="pre_pil_HX9DG"/>
    <property type="match status" value="1"/>
</dbReference>
<dbReference type="InterPro" id="IPR027558">
    <property type="entry name" value="Pre_pil_HX9DG_C"/>
</dbReference>
<dbReference type="PANTHER" id="PTHR30093:SF2">
    <property type="entry name" value="TYPE II SECRETION SYSTEM PROTEIN H"/>
    <property type="match status" value="1"/>
</dbReference>